<comment type="caution">
    <text evidence="1">The sequence shown here is derived from an EMBL/GenBank/DDBJ whole genome shotgun (WGS) entry which is preliminary data.</text>
</comment>
<evidence type="ECO:0000313" key="1">
    <source>
        <dbReference type="EMBL" id="OQP64148.1"/>
    </source>
</evidence>
<keyword evidence="2" id="KW-1185">Reference proteome</keyword>
<reference evidence="1 2" key="1">
    <citation type="submission" date="2016-03" db="EMBL/GenBank/DDBJ databases">
        <title>Niastella vici sp. nov., isolated from farmland soil.</title>
        <authorList>
            <person name="Chen L."/>
            <person name="Wang D."/>
            <person name="Yang S."/>
            <person name="Wang G."/>
        </authorList>
    </citation>
    <scope>NUCLEOTIDE SEQUENCE [LARGE SCALE GENOMIC DNA]</scope>
    <source>
        <strain evidence="1 2">DJ57</strain>
    </source>
</reference>
<accession>A0A1V9G0V9</accession>
<evidence type="ECO:0008006" key="3">
    <source>
        <dbReference type="Google" id="ProtNLM"/>
    </source>
</evidence>
<sequence>MKNYRSHTYKETPAKRKLYKTLLWLFVTTFSFTSFRQKDQAKEYNLKAAFIYNFTRYIEWKESSDQNEFIIGVIGTSPINDPLAEIVKTEMVDNKKIIVKQFSKPADITFCHILFISDKSSVPLDDILAKTTGKGTLIISEQDGYAGLGTAINFVIVNRKLKFEANVKAINAAGLTASSQLLKLAIIVK</sequence>
<gene>
    <name evidence="1" type="ORF">A3860_22340</name>
</gene>
<name>A0A1V9G0V9_9BACT</name>
<dbReference type="Pfam" id="PF13689">
    <property type="entry name" value="DUF4154"/>
    <property type="match status" value="1"/>
</dbReference>
<organism evidence="1 2">
    <name type="scientific">Niastella vici</name>
    <dbReference type="NCBI Taxonomy" id="1703345"/>
    <lineage>
        <taxon>Bacteria</taxon>
        <taxon>Pseudomonadati</taxon>
        <taxon>Bacteroidota</taxon>
        <taxon>Chitinophagia</taxon>
        <taxon>Chitinophagales</taxon>
        <taxon>Chitinophagaceae</taxon>
        <taxon>Niastella</taxon>
    </lineage>
</organism>
<protein>
    <recommendedName>
        <fullName evidence="3">YfiR family protein</fullName>
    </recommendedName>
</protein>
<evidence type="ECO:0000313" key="2">
    <source>
        <dbReference type="Proteomes" id="UP000192796"/>
    </source>
</evidence>
<dbReference type="EMBL" id="LVYD01000043">
    <property type="protein sequence ID" value="OQP64148.1"/>
    <property type="molecule type" value="Genomic_DNA"/>
</dbReference>
<dbReference type="AlphaFoldDB" id="A0A1V9G0V9"/>
<dbReference type="RefSeq" id="WP_081147328.1">
    <property type="nucleotide sequence ID" value="NZ_LVYD01000043.1"/>
</dbReference>
<dbReference type="Proteomes" id="UP000192796">
    <property type="component" value="Unassembled WGS sequence"/>
</dbReference>
<dbReference type="STRING" id="1703345.A3860_22340"/>
<dbReference type="InterPro" id="IPR025293">
    <property type="entry name" value="YfiR/HmsC-like"/>
</dbReference>
<dbReference type="OrthoDB" id="1342147at2"/>
<proteinExistence type="predicted"/>